<evidence type="ECO:0000256" key="3">
    <source>
        <dbReference type="SAM" id="SignalP"/>
    </source>
</evidence>
<feature type="chain" id="PRO_5046741179" evidence="3">
    <location>
        <begin position="16"/>
        <end position="198"/>
    </location>
</feature>
<protein>
    <submittedName>
        <fullName evidence="5">AprI/Inh family metalloprotease inhibitor</fullName>
    </submittedName>
</protein>
<dbReference type="Pfam" id="PF02974">
    <property type="entry name" value="Inh"/>
    <property type="match status" value="1"/>
</dbReference>
<proteinExistence type="predicted"/>
<dbReference type="GO" id="GO:0030414">
    <property type="term" value="F:peptidase inhibitor activity"/>
    <property type="evidence" value="ECO:0007669"/>
    <property type="project" value="UniProtKB-KW"/>
</dbReference>
<keyword evidence="1 3" id="KW-0732">Signal</keyword>
<dbReference type="SUPFAM" id="SSF50882">
    <property type="entry name" value="beta-Barrel protease inhibitors"/>
    <property type="match status" value="1"/>
</dbReference>
<evidence type="ECO:0000256" key="2">
    <source>
        <dbReference type="SAM" id="MobiDB-lite"/>
    </source>
</evidence>
<evidence type="ECO:0000256" key="1">
    <source>
        <dbReference type="ARBA" id="ARBA00022729"/>
    </source>
</evidence>
<name>A0ABT0D881_9HYPH</name>
<sequence>MKLIAVIVVSAGALAIGGCSTSLDGFGPSAKATASPVADADPITPAPSLSVETSAVPAPTGASAQTASAAVTPRETAQAAQSVALSPPPATAPGGVAYADPGATRSQLAGTWTYVWDNGQKTCPLTLSTDRGMSGFAASADVSCPNDIFMTKGWDVWGNDIVLQNHVGKVTARLQPSGSGHFDGVATTDGTKVALNRT</sequence>
<comment type="caution">
    <text evidence="5">The sequence shown here is derived from an EMBL/GenBank/DDBJ whole genome shotgun (WGS) entry which is preliminary data.</text>
</comment>
<evidence type="ECO:0000259" key="4">
    <source>
        <dbReference type="Pfam" id="PF02974"/>
    </source>
</evidence>
<evidence type="ECO:0000313" key="6">
    <source>
        <dbReference type="Proteomes" id="UP001203284"/>
    </source>
</evidence>
<keyword evidence="5" id="KW-0481">Metalloenzyme inhibitor</keyword>
<dbReference type="EMBL" id="JALKCH010000003">
    <property type="protein sequence ID" value="MCK0196147.1"/>
    <property type="molecule type" value="Genomic_DNA"/>
</dbReference>
<feature type="region of interest" description="Disordered" evidence="2">
    <location>
        <begin position="28"/>
        <end position="97"/>
    </location>
</feature>
<dbReference type="Proteomes" id="UP001203284">
    <property type="component" value="Unassembled WGS sequence"/>
</dbReference>
<keyword evidence="5" id="KW-0646">Protease inhibitor</keyword>
<reference evidence="5 6" key="1">
    <citation type="submission" date="2022-04" db="EMBL/GenBank/DDBJ databases">
        <authorList>
            <person name="Grouzdev D.S."/>
            <person name="Pantiukh K.S."/>
            <person name="Krutkina M.S."/>
        </authorList>
    </citation>
    <scope>NUCLEOTIDE SEQUENCE [LARGE SCALE GENOMIC DNA]</scope>
    <source>
        <strain evidence="5 6">6x-1</strain>
    </source>
</reference>
<dbReference type="InterPro" id="IPR021140">
    <property type="entry name" value="Inh/Omp19"/>
</dbReference>
<dbReference type="InterPro" id="IPR016085">
    <property type="entry name" value="Protease_inh_B-barrel_dom"/>
</dbReference>
<keyword evidence="5" id="KW-0483">Metalloprotease inhibitor</keyword>
<dbReference type="PROSITE" id="PS51257">
    <property type="entry name" value="PROKAR_LIPOPROTEIN"/>
    <property type="match status" value="1"/>
</dbReference>
<feature type="domain" description="Alkaline proteinase inhibitor/ Outer membrane lipoprotein Omp19" evidence="4">
    <location>
        <begin position="104"/>
        <end position="197"/>
    </location>
</feature>
<accession>A0ABT0D881</accession>
<dbReference type="RefSeq" id="WP_247026982.1">
    <property type="nucleotide sequence ID" value="NZ_JALKCH010000003.1"/>
</dbReference>
<feature type="signal peptide" evidence="3">
    <location>
        <begin position="1"/>
        <end position="15"/>
    </location>
</feature>
<gene>
    <name evidence="5" type="ORF">MWN34_04400</name>
</gene>
<keyword evidence="6" id="KW-1185">Reference proteome</keyword>
<organism evidence="5 6">
    <name type="scientific">Ancylobacter crimeensis</name>
    <dbReference type="NCBI Taxonomy" id="2579147"/>
    <lineage>
        <taxon>Bacteria</taxon>
        <taxon>Pseudomonadati</taxon>
        <taxon>Pseudomonadota</taxon>
        <taxon>Alphaproteobacteria</taxon>
        <taxon>Hyphomicrobiales</taxon>
        <taxon>Xanthobacteraceae</taxon>
        <taxon>Ancylobacter</taxon>
    </lineage>
</organism>
<evidence type="ECO:0000313" key="5">
    <source>
        <dbReference type="EMBL" id="MCK0196147.1"/>
    </source>
</evidence>
<dbReference type="Gene3D" id="2.40.128.10">
    <property type="match status" value="1"/>
</dbReference>